<keyword evidence="8" id="KW-1185">Reference proteome</keyword>
<reference evidence="7 8" key="1">
    <citation type="journal article" date="2017" name="Genome Announc.">
        <title>Draft Genome Sequence of Romboutsia maritimum sp. nov. Strain CCRI-22766(T), Isolated from Coastal Estuarine Mud.</title>
        <authorList>
            <person name="Maheux A.F."/>
            <person name="Boudreau D.K."/>
            <person name="Berube E."/>
            <person name="Boissinot M."/>
            <person name="Raymond F."/>
            <person name="Brodeur S."/>
            <person name="Corbeil J."/>
            <person name="Brightwell G."/>
            <person name="Broda D."/>
            <person name="Omar R.F."/>
            <person name="Bergeron M.G."/>
        </authorList>
    </citation>
    <scope>NUCLEOTIDE SEQUENCE [LARGE SCALE GENOMIC DNA]</scope>
    <source>
        <strain evidence="7 8">CCRI-22766</strain>
    </source>
</reference>
<dbReference type="InterPro" id="IPR002293">
    <property type="entry name" value="AA/rel_permease1"/>
</dbReference>
<evidence type="ECO:0000256" key="4">
    <source>
        <dbReference type="ARBA" id="ARBA00022989"/>
    </source>
</evidence>
<feature type="transmembrane region" description="Helical" evidence="6">
    <location>
        <begin position="157"/>
        <end position="175"/>
    </location>
</feature>
<evidence type="ECO:0000256" key="5">
    <source>
        <dbReference type="ARBA" id="ARBA00023136"/>
    </source>
</evidence>
<dbReference type="Gene3D" id="1.20.1740.10">
    <property type="entry name" value="Amino acid/polyamine transporter I"/>
    <property type="match status" value="1"/>
</dbReference>
<name>A0A255IAF5_9FIRM</name>
<dbReference type="PIRSF" id="PIRSF006060">
    <property type="entry name" value="AA_transporter"/>
    <property type="match status" value="1"/>
</dbReference>
<evidence type="ECO:0000256" key="1">
    <source>
        <dbReference type="ARBA" id="ARBA00004651"/>
    </source>
</evidence>
<keyword evidence="4 6" id="KW-1133">Transmembrane helix</keyword>
<accession>A0A255IAF5</accession>
<feature type="transmembrane region" description="Helical" evidence="6">
    <location>
        <begin position="45"/>
        <end position="65"/>
    </location>
</feature>
<dbReference type="GO" id="GO:0022857">
    <property type="term" value="F:transmembrane transporter activity"/>
    <property type="evidence" value="ECO:0007669"/>
    <property type="project" value="InterPro"/>
</dbReference>
<dbReference type="EMBL" id="NOJZ02000005">
    <property type="protein sequence ID" value="RDY24096.1"/>
    <property type="molecule type" value="Genomic_DNA"/>
</dbReference>
<feature type="transmembrane region" description="Helical" evidence="6">
    <location>
        <begin position="125"/>
        <end position="145"/>
    </location>
</feature>
<feature type="transmembrane region" description="Helical" evidence="6">
    <location>
        <begin position="229"/>
        <end position="250"/>
    </location>
</feature>
<protein>
    <submittedName>
        <fullName evidence="7">Amino acid permease</fullName>
    </submittedName>
</protein>
<sequence>MENKSLKKEISLFMATMLVCGNMIGSGVFMLPATLAQVSGPLPTIIAWILTTVGSILIAISFANLGSKYPATGGAYYYTKKAFGEFTGFLSAWLYWNGSWIGNAAIIVALASYCSAVIPALQTPIYSIIFSSAILWIVTIINIVGVKQAGKMQTVATVFKIAFFGIFIVVAFLNFDKMNLMPLIPDGKGFDTIPLAATSTLWAFVGMESATVTAGEIKNPEKNVKKSTIYGMVIASIIYILISVGSMGVMSNEQLALSSAPLTDILAIALGSSVGKILALAVAICILGTTIGWILSTARVAYAAGEDGVFPKFFGELHPKYGTPVNALVAGSILVNILIIMNFQKSMVSAFTFITILATLSFLPVYLLSTAAEMMLMFKGEKQFSFGIFIKKSILPLLAFVYSIWTIYGSGAETVMWGFIMMLVGIPFYIYNYHKVKISDESSK</sequence>
<evidence type="ECO:0000313" key="7">
    <source>
        <dbReference type="EMBL" id="RDY24096.1"/>
    </source>
</evidence>
<evidence type="ECO:0000313" key="8">
    <source>
        <dbReference type="Proteomes" id="UP000243494"/>
    </source>
</evidence>
<dbReference type="PANTHER" id="PTHR42770">
    <property type="entry name" value="AMINO ACID TRANSPORTER-RELATED"/>
    <property type="match status" value="1"/>
</dbReference>
<evidence type="ECO:0000256" key="6">
    <source>
        <dbReference type="SAM" id="Phobius"/>
    </source>
</evidence>
<feature type="transmembrane region" description="Helical" evidence="6">
    <location>
        <begin position="323"/>
        <end position="341"/>
    </location>
</feature>
<keyword evidence="2" id="KW-1003">Cell membrane</keyword>
<feature type="transmembrane region" description="Helical" evidence="6">
    <location>
        <begin position="389"/>
        <end position="408"/>
    </location>
</feature>
<comment type="caution">
    <text evidence="7">The sequence shown here is derived from an EMBL/GenBank/DDBJ whole genome shotgun (WGS) entry which is preliminary data.</text>
</comment>
<comment type="subcellular location">
    <subcellularLocation>
        <location evidence="1">Cell membrane</location>
        <topology evidence="1">Multi-pass membrane protein</topology>
    </subcellularLocation>
</comment>
<dbReference type="Pfam" id="PF13520">
    <property type="entry name" value="AA_permease_2"/>
    <property type="match status" value="1"/>
</dbReference>
<feature type="transmembrane region" description="Helical" evidence="6">
    <location>
        <begin position="195"/>
        <end position="217"/>
    </location>
</feature>
<dbReference type="InterPro" id="IPR050367">
    <property type="entry name" value="APC_superfamily"/>
</dbReference>
<gene>
    <name evidence="7" type="ORF">CHF27_004575</name>
</gene>
<feature type="transmembrane region" description="Helical" evidence="6">
    <location>
        <begin position="86"/>
        <end position="113"/>
    </location>
</feature>
<dbReference type="AlphaFoldDB" id="A0A255IAF5"/>
<keyword evidence="3 6" id="KW-0812">Transmembrane</keyword>
<dbReference type="PANTHER" id="PTHR42770:SF18">
    <property type="entry name" value="ARGININE_AGMATINE ANTIPORTER"/>
    <property type="match status" value="1"/>
</dbReference>
<organism evidence="7 8">
    <name type="scientific">Romboutsia maritimum</name>
    <dbReference type="NCBI Taxonomy" id="2020948"/>
    <lineage>
        <taxon>Bacteria</taxon>
        <taxon>Bacillati</taxon>
        <taxon>Bacillota</taxon>
        <taxon>Clostridia</taxon>
        <taxon>Peptostreptococcales</taxon>
        <taxon>Peptostreptococcaceae</taxon>
        <taxon>Romboutsia</taxon>
    </lineage>
</organism>
<dbReference type="Proteomes" id="UP000243494">
    <property type="component" value="Unassembled WGS sequence"/>
</dbReference>
<feature type="transmembrane region" description="Helical" evidence="6">
    <location>
        <begin position="414"/>
        <end position="434"/>
    </location>
</feature>
<dbReference type="GO" id="GO:0005886">
    <property type="term" value="C:plasma membrane"/>
    <property type="evidence" value="ECO:0007669"/>
    <property type="project" value="UniProtKB-SubCell"/>
</dbReference>
<keyword evidence="5 6" id="KW-0472">Membrane</keyword>
<feature type="transmembrane region" description="Helical" evidence="6">
    <location>
        <begin position="12"/>
        <end position="33"/>
    </location>
</feature>
<proteinExistence type="predicted"/>
<evidence type="ECO:0000256" key="3">
    <source>
        <dbReference type="ARBA" id="ARBA00022692"/>
    </source>
</evidence>
<feature type="transmembrane region" description="Helical" evidence="6">
    <location>
        <begin position="347"/>
        <end position="368"/>
    </location>
</feature>
<dbReference type="OrthoDB" id="178667at2"/>
<dbReference type="RefSeq" id="WP_095405193.1">
    <property type="nucleotide sequence ID" value="NZ_NOJZ02000005.1"/>
</dbReference>
<evidence type="ECO:0000256" key="2">
    <source>
        <dbReference type="ARBA" id="ARBA00022475"/>
    </source>
</evidence>